<dbReference type="PATRIC" id="fig|270351.10.peg.3646"/>
<sequence>MSLAARAESPQAPAVPGAAAQEGTRVQALMVGIADEIFAIDAGLVREIIDPLPPTRVAGARPHLPSVVNVRGAIIPLADLRVRFGLPPRAASPDTRIVVVELAIDGDPVCVGLTADKVHEVTEIQFSDARPMPRVGLAIRPDFVRTLIKWNDQFVIVPDLEAILA</sequence>
<gene>
    <name evidence="2" type="primary">cheW</name>
    <name evidence="2" type="ORF">Maq22A_c18880</name>
</gene>
<dbReference type="GO" id="GO:0006935">
    <property type="term" value="P:chemotaxis"/>
    <property type="evidence" value="ECO:0007669"/>
    <property type="project" value="InterPro"/>
</dbReference>
<dbReference type="InterPro" id="IPR036061">
    <property type="entry name" value="CheW-like_dom_sf"/>
</dbReference>
<reference evidence="3" key="2">
    <citation type="submission" date="2015-01" db="EMBL/GenBank/DDBJ databases">
        <title>Complete genome sequence of Methylobacterium aquaticum strain 22A.</title>
        <authorList>
            <person name="Tani A."/>
            <person name="Ogura Y."/>
            <person name="Hayashi T."/>
        </authorList>
    </citation>
    <scope>NUCLEOTIDE SEQUENCE [LARGE SCALE GENOMIC DNA]</scope>
    <source>
        <strain evidence="3">MA-22A</strain>
    </source>
</reference>
<accession>A0A0C6FNM1</accession>
<dbReference type="Pfam" id="PF01584">
    <property type="entry name" value="CheW"/>
    <property type="match status" value="1"/>
</dbReference>
<reference evidence="2 3" key="1">
    <citation type="journal article" date="2015" name="Genome Announc.">
        <title>Complete Genome Sequence of Methylobacterium aquaticum Strain 22A, Isolated from Racomitrium japonicum Moss.</title>
        <authorList>
            <person name="Tani A."/>
            <person name="Ogura Y."/>
            <person name="Hayashi T."/>
            <person name="Kimbara K."/>
        </authorList>
    </citation>
    <scope>NUCLEOTIDE SEQUENCE [LARGE SCALE GENOMIC DNA]</scope>
    <source>
        <strain evidence="2 3">MA-22A</strain>
    </source>
</reference>
<name>A0A0C6FNM1_9HYPH</name>
<evidence type="ECO:0000259" key="1">
    <source>
        <dbReference type="PROSITE" id="PS50851"/>
    </source>
</evidence>
<dbReference type="AlphaFoldDB" id="A0A0C6FNM1"/>
<evidence type="ECO:0000313" key="3">
    <source>
        <dbReference type="Proteomes" id="UP000061432"/>
    </source>
</evidence>
<dbReference type="Gene3D" id="2.30.30.40">
    <property type="entry name" value="SH3 Domains"/>
    <property type="match status" value="1"/>
</dbReference>
<protein>
    <submittedName>
        <fullName evidence="2">Chemotaxis protein CheW</fullName>
    </submittedName>
</protein>
<proteinExistence type="predicted"/>
<dbReference type="KEGG" id="maqu:Maq22A_c18880"/>
<feature type="domain" description="CheW-like" evidence="1">
    <location>
        <begin position="25"/>
        <end position="165"/>
    </location>
</feature>
<dbReference type="SUPFAM" id="SSF50341">
    <property type="entry name" value="CheW-like"/>
    <property type="match status" value="1"/>
</dbReference>
<dbReference type="EMBL" id="AP014704">
    <property type="protein sequence ID" value="BAQ46854.1"/>
    <property type="molecule type" value="Genomic_DNA"/>
</dbReference>
<evidence type="ECO:0000313" key="2">
    <source>
        <dbReference type="EMBL" id="BAQ46854.1"/>
    </source>
</evidence>
<dbReference type="OrthoDB" id="3291462at2"/>
<dbReference type="PROSITE" id="PS50851">
    <property type="entry name" value="CHEW"/>
    <property type="match status" value="1"/>
</dbReference>
<dbReference type="Gene3D" id="2.40.50.180">
    <property type="entry name" value="CheA-289, Domain 4"/>
    <property type="match status" value="1"/>
</dbReference>
<dbReference type="STRING" id="270351.Maq22A_c18880"/>
<dbReference type="PANTHER" id="PTHR22617:SF23">
    <property type="entry name" value="CHEMOTAXIS PROTEIN CHEW"/>
    <property type="match status" value="1"/>
</dbReference>
<dbReference type="RefSeq" id="WP_082742581.1">
    <property type="nucleotide sequence ID" value="NZ_AP014704.1"/>
</dbReference>
<dbReference type="GO" id="GO:0007165">
    <property type="term" value="P:signal transduction"/>
    <property type="evidence" value="ECO:0007669"/>
    <property type="project" value="InterPro"/>
</dbReference>
<dbReference type="Proteomes" id="UP000061432">
    <property type="component" value="Chromosome"/>
</dbReference>
<dbReference type="InterPro" id="IPR039315">
    <property type="entry name" value="CheW"/>
</dbReference>
<dbReference type="InterPro" id="IPR002545">
    <property type="entry name" value="CheW-lke_dom"/>
</dbReference>
<dbReference type="PANTHER" id="PTHR22617">
    <property type="entry name" value="CHEMOTAXIS SENSOR HISTIDINE KINASE-RELATED"/>
    <property type="match status" value="1"/>
</dbReference>
<dbReference type="SMART" id="SM00260">
    <property type="entry name" value="CheW"/>
    <property type="match status" value="1"/>
</dbReference>
<dbReference type="GO" id="GO:0005829">
    <property type="term" value="C:cytosol"/>
    <property type="evidence" value="ECO:0007669"/>
    <property type="project" value="TreeGrafter"/>
</dbReference>
<organism evidence="2 3">
    <name type="scientific">Methylobacterium aquaticum</name>
    <dbReference type="NCBI Taxonomy" id="270351"/>
    <lineage>
        <taxon>Bacteria</taxon>
        <taxon>Pseudomonadati</taxon>
        <taxon>Pseudomonadota</taxon>
        <taxon>Alphaproteobacteria</taxon>
        <taxon>Hyphomicrobiales</taxon>
        <taxon>Methylobacteriaceae</taxon>
        <taxon>Methylobacterium</taxon>
    </lineage>
</organism>